<dbReference type="GO" id="GO:0046872">
    <property type="term" value="F:metal ion binding"/>
    <property type="evidence" value="ECO:0007669"/>
    <property type="project" value="UniProtKB-KW"/>
</dbReference>
<dbReference type="RefSeq" id="WP_087816579.1">
    <property type="nucleotide sequence ID" value="NZ_CBCPKE010000010.1"/>
</dbReference>
<evidence type="ECO:0000256" key="3">
    <source>
        <dbReference type="ARBA" id="ARBA00022801"/>
    </source>
</evidence>
<dbReference type="Gene3D" id="3.40.140.10">
    <property type="entry name" value="Cytidine Deaminase, domain 2"/>
    <property type="match status" value="1"/>
</dbReference>
<reference evidence="7 8" key="1">
    <citation type="submission" date="2017-05" db="EMBL/GenBank/DDBJ databases">
        <title>Whole genome sequencing of Yersinia kristensenii.</title>
        <authorList>
            <person name="Campioni F."/>
        </authorList>
    </citation>
    <scope>NUCLEOTIDE SEQUENCE [LARGE SCALE GENOMIC DNA]</scope>
    <source>
        <strain evidence="7 8">CFSAN060536</strain>
    </source>
</reference>
<sequence>MQDESLQQRIITMALLLLDKQLKRKSVIFPSTTEVKQYLRLQLEQQEREIFMVMHLDNQHSLIHCETASLGTLNQTAVYPREIVKTALYHNTAAVILAHNHPSGIPEPSNNDRQMTDRVRAALNLIDVKVLDHIVLGQGAQVSFAERGWL</sequence>
<dbReference type="InterPro" id="IPR037518">
    <property type="entry name" value="MPN"/>
</dbReference>
<dbReference type="InterPro" id="IPR025657">
    <property type="entry name" value="RadC_JAB"/>
</dbReference>
<accession>A0A208ZMN6</accession>
<evidence type="ECO:0000256" key="1">
    <source>
        <dbReference type="ARBA" id="ARBA00022670"/>
    </source>
</evidence>
<keyword evidence="2" id="KW-0479">Metal-binding</keyword>
<dbReference type="GO" id="GO:0008237">
    <property type="term" value="F:metallopeptidase activity"/>
    <property type="evidence" value="ECO:0007669"/>
    <property type="project" value="UniProtKB-KW"/>
</dbReference>
<dbReference type="Pfam" id="PF04002">
    <property type="entry name" value="RadC"/>
    <property type="match status" value="1"/>
</dbReference>
<dbReference type="PANTHER" id="PTHR30471">
    <property type="entry name" value="DNA REPAIR PROTEIN RADC"/>
    <property type="match status" value="1"/>
</dbReference>
<dbReference type="EMBL" id="NHOI01000039">
    <property type="protein sequence ID" value="OVZ81728.1"/>
    <property type="molecule type" value="Genomic_DNA"/>
</dbReference>
<name>A0A208ZMN6_YERIN</name>
<organism evidence="7 8">
    <name type="scientific">Yersinia intermedia</name>
    <dbReference type="NCBI Taxonomy" id="631"/>
    <lineage>
        <taxon>Bacteria</taxon>
        <taxon>Pseudomonadati</taxon>
        <taxon>Pseudomonadota</taxon>
        <taxon>Gammaproteobacteria</taxon>
        <taxon>Enterobacterales</taxon>
        <taxon>Yersiniaceae</taxon>
        <taxon>Yersinia</taxon>
    </lineage>
</organism>
<dbReference type="PROSITE" id="PS01302">
    <property type="entry name" value="UPF0758"/>
    <property type="match status" value="1"/>
</dbReference>
<keyword evidence="3" id="KW-0378">Hydrolase</keyword>
<dbReference type="PROSITE" id="PS50249">
    <property type="entry name" value="MPN"/>
    <property type="match status" value="1"/>
</dbReference>
<dbReference type="InterPro" id="IPR020891">
    <property type="entry name" value="UPF0758_CS"/>
</dbReference>
<evidence type="ECO:0000256" key="4">
    <source>
        <dbReference type="ARBA" id="ARBA00022833"/>
    </source>
</evidence>
<evidence type="ECO:0000313" key="8">
    <source>
        <dbReference type="Proteomes" id="UP000196440"/>
    </source>
</evidence>
<keyword evidence="5" id="KW-0482">Metalloprotease</keyword>
<gene>
    <name evidence="7" type="ORF">CBW57_21180</name>
</gene>
<evidence type="ECO:0000313" key="7">
    <source>
        <dbReference type="EMBL" id="OVZ81728.1"/>
    </source>
</evidence>
<proteinExistence type="predicted"/>
<dbReference type="Proteomes" id="UP000196440">
    <property type="component" value="Unassembled WGS sequence"/>
</dbReference>
<protein>
    <submittedName>
        <fullName evidence="7">DNA repair protein RadC</fullName>
    </submittedName>
</protein>
<dbReference type="InterPro" id="IPR001405">
    <property type="entry name" value="UPF0758"/>
</dbReference>
<feature type="domain" description="MPN" evidence="6">
    <location>
        <begin position="28"/>
        <end position="150"/>
    </location>
</feature>
<evidence type="ECO:0000256" key="2">
    <source>
        <dbReference type="ARBA" id="ARBA00022723"/>
    </source>
</evidence>
<comment type="caution">
    <text evidence="7">The sequence shown here is derived from an EMBL/GenBank/DDBJ whole genome shotgun (WGS) entry which is preliminary data.</text>
</comment>
<dbReference type="NCBIfam" id="TIGR00608">
    <property type="entry name" value="radc"/>
    <property type="match status" value="1"/>
</dbReference>
<dbReference type="AlphaFoldDB" id="A0A208ZMN6"/>
<dbReference type="PANTHER" id="PTHR30471:SF3">
    <property type="entry name" value="UPF0758 PROTEIN YEES-RELATED"/>
    <property type="match status" value="1"/>
</dbReference>
<evidence type="ECO:0000256" key="5">
    <source>
        <dbReference type="ARBA" id="ARBA00023049"/>
    </source>
</evidence>
<dbReference type="GO" id="GO:0006508">
    <property type="term" value="P:proteolysis"/>
    <property type="evidence" value="ECO:0007669"/>
    <property type="project" value="UniProtKB-KW"/>
</dbReference>
<keyword evidence="1" id="KW-0645">Protease</keyword>
<evidence type="ECO:0000259" key="6">
    <source>
        <dbReference type="PROSITE" id="PS50249"/>
    </source>
</evidence>
<dbReference type="CDD" id="cd08071">
    <property type="entry name" value="MPN_DUF2466"/>
    <property type="match status" value="1"/>
</dbReference>
<keyword evidence="4" id="KW-0862">Zinc</keyword>